<feature type="compositionally biased region" description="Acidic residues" evidence="2">
    <location>
        <begin position="311"/>
        <end position="323"/>
    </location>
</feature>
<dbReference type="OrthoDB" id="5469953at2"/>
<evidence type="ECO:0000256" key="2">
    <source>
        <dbReference type="SAM" id="MobiDB-lite"/>
    </source>
</evidence>
<dbReference type="Pfam" id="PF13174">
    <property type="entry name" value="TPR_6"/>
    <property type="match status" value="1"/>
</dbReference>
<evidence type="ECO:0000313" key="3">
    <source>
        <dbReference type="EMBL" id="OBQ52670.1"/>
    </source>
</evidence>
<dbReference type="Pfam" id="PF13181">
    <property type="entry name" value="TPR_8"/>
    <property type="match status" value="1"/>
</dbReference>
<dbReference type="InterPro" id="IPR019734">
    <property type="entry name" value="TPR_rpt"/>
</dbReference>
<dbReference type="RefSeq" id="WP_066853887.1">
    <property type="nucleotide sequence ID" value="NZ_JXMS01000009.1"/>
</dbReference>
<dbReference type="EMBL" id="JXMS01000009">
    <property type="protein sequence ID" value="OBQ52670.1"/>
    <property type="molecule type" value="Genomic_DNA"/>
</dbReference>
<feature type="compositionally biased region" description="Low complexity" evidence="2">
    <location>
        <begin position="295"/>
        <end position="310"/>
    </location>
</feature>
<feature type="repeat" description="TPR" evidence="1">
    <location>
        <begin position="130"/>
        <end position="163"/>
    </location>
</feature>
<gene>
    <name evidence="3" type="ORF">SP90_06780</name>
</gene>
<evidence type="ECO:0000256" key="1">
    <source>
        <dbReference type="PROSITE-ProRule" id="PRU00339"/>
    </source>
</evidence>
<sequence length="323" mass="36570">MGVQEAVSQEERDPIKGIFSTQEVKEIETGTGVRKSVQKTFWFVDEQGDRIEVQPLNANYIPAGKKRFITLEDLIARFQPEPEFYVTTVFPKMQELAETIDRADTHRSNGENFTAEFEYGNALQVDEENVRANFGLGLTYLDRGETSKANNIFERLVKLDAAFEQQHKHLFNEFGISLRKNKMTKQSLEYYDRALELAGGDENLYYNIARAYFEKKDYARCVDFLMKSINTNPKFDVVLKFFDWLLEKNLVPNERVSEVRTVVRTAQIASNRTQQVTDAVGDGLTLEGSPSAGGEPSLEEPSASPSADDVFGADDDDDGLLLE</sequence>
<proteinExistence type="predicted"/>
<dbReference type="STRING" id="1560234.SP90_06780"/>
<comment type="caution">
    <text evidence="3">The sequence shown here is derived from an EMBL/GenBank/DDBJ whole genome shotgun (WGS) entry which is preliminary data.</text>
</comment>
<accession>A0A1B7XEP4</accession>
<name>A0A1B7XEP4_9BACT</name>
<keyword evidence="1" id="KW-0802">TPR repeat</keyword>
<dbReference type="SMART" id="SM00028">
    <property type="entry name" value="TPR"/>
    <property type="match status" value="3"/>
</dbReference>
<organism evidence="3 4">
    <name type="scientific">Halodesulfovibrio spirochaetisodalis</name>
    <dbReference type="NCBI Taxonomy" id="1560234"/>
    <lineage>
        <taxon>Bacteria</taxon>
        <taxon>Pseudomonadati</taxon>
        <taxon>Thermodesulfobacteriota</taxon>
        <taxon>Desulfovibrionia</taxon>
        <taxon>Desulfovibrionales</taxon>
        <taxon>Desulfovibrionaceae</taxon>
        <taxon>Halodesulfovibrio</taxon>
    </lineage>
</organism>
<dbReference type="PATRIC" id="fig|1560234.3.peg.3332"/>
<dbReference type="PROSITE" id="PS50005">
    <property type="entry name" value="TPR"/>
    <property type="match status" value="2"/>
</dbReference>
<feature type="repeat" description="TPR" evidence="1">
    <location>
        <begin position="202"/>
        <end position="235"/>
    </location>
</feature>
<reference evidence="3 4" key="1">
    <citation type="submission" date="2015-01" db="EMBL/GenBank/DDBJ databases">
        <title>Desulfovibrio sp. JC271 draft genome sequence.</title>
        <authorList>
            <person name="Shivani Y."/>
            <person name="Subhash Y."/>
            <person name="Sasikala C."/>
            <person name="Ramana C.V."/>
        </authorList>
    </citation>
    <scope>NUCLEOTIDE SEQUENCE [LARGE SCALE GENOMIC DNA]</scope>
    <source>
        <strain evidence="3 4">JC271</strain>
    </source>
</reference>
<evidence type="ECO:0000313" key="4">
    <source>
        <dbReference type="Proteomes" id="UP000091979"/>
    </source>
</evidence>
<dbReference type="Gene3D" id="1.25.40.10">
    <property type="entry name" value="Tetratricopeptide repeat domain"/>
    <property type="match status" value="2"/>
</dbReference>
<protein>
    <submittedName>
        <fullName evidence="3">Uncharacterized protein</fullName>
    </submittedName>
</protein>
<keyword evidence="4" id="KW-1185">Reference proteome</keyword>
<dbReference type="SUPFAM" id="SSF48452">
    <property type="entry name" value="TPR-like"/>
    <property type="match status" value="1"/>
</dbReference>
<dbReference type="Proteomes" id="UP000091979">
    <property type="component" value="Unassembled WGS sequence"/>
</dbReference>
<dbReference type="AlphaFoldDB" id="A0A1B7XEP4"/>
<feature type="region of interest" description="Disordered" evidence="2">
    <location>
        <begin position="282"/>
        <end position="323"/>
    </location>
</feature>
<dbReference type="InterPro" id="IPR011990">
    <property type="entry name" value="TPR-like_helical_dom_sf"/>
</dbReference>